<dbReference type="GO" id="GO:0005829">
    <property type="term" value="C:cytosol"/>
    <property type="evidence" value="ECO:0007669"/>
    <property type="project" value="TreeGrafter"/>
</dbReference>
<dbReference type="SUPFAM" id="SSF50486">
    <property type="entry name" value="FMT C-terminal domain-like"/>
    <property type="match status" value="1"/>
</dbReference>
<protein>
    <recommendedName>
        <fullName evidence="2">methionyl-tRNA formyltransferase</fullName>
        <ecNumber evidence="2">2.1.2.9</ecNumber>
    </recommendedName>
</protein>
<gene>
    <name evidence="7" type="ORF">ASZ90_018820</name>
</gene>
<dbReference type="InterPro" id="IPR002376">
    <property type="entry name" value="Formyl_transf_N"/>
</dbReference>
<evidence type="ECO:0000259" key="6">
    <source>
        <dbReference type="Pfam" id="PF02911"/>
    </source>
</evidence>
<dbReference type="InterPro" id="IPR037022">
    <property type="entry name" value="Formyl_trans_C_sf"/>
</dbReference>
<dbReference type="Gene3D" id="3.10.25.10">
    <property type="entry name" value="Formyl transferase, C-terminal domain"/>
    <property type="match status" value="1"/>
</dbReference>
<dbReference type="Pfam" id="PF02911">
    <property type="entry name" value="Formyl_trans_C"/>
    <property type="match status" value="1"/>
</dbReference>
<sequence length="311" mass="34571">MRVVFMGTSIFAVPSLLKLYHSSYHQIVGVVSQPDKARGRGKKLSTTPVKETALHLGLEIYQTNNIKSDEALAKIREWHPEIIIVASYGQIIPESILEYPTYGCINVHASILPEYRGAAPIQRALMAGEDSTGITIMYMDKGLDTGDILAQYELPIRDEMDHGTLENILAEIGAELLIQVIKEIEQGSASRMKQDDSRATYAHMLKPEDEVINWSEPSGAIFNQIRALSPSPGSYTWLDDRKIKIFAARIIDESTDGEIGQVVRLSSEGFVVKTGDKLLEILEVQKEGKNRIKAVDFLRGYKGISGRILGR</sequence>
<name>A0A0W8E561_9ZZZZ</name>
<dbReference type="InterPro" id="IPR005794">
    <property type="entry name" value="Fmt"/>
</dbReference>
<dbReference type="InterPro" id="IPR041711">
    <property type="entry name" value="Met-tRNA-FMT_N"/>
</dbReference>
<keyword evidence="4" id="KW-0648">Protein biosynthesis</keyword>
<dbReference type="NCBIfam" id="TIGR00460">
    <property type="entry name" value="fmt"/>
    <property type="match status" value="1"/>
</dbReference>
<proteinExistence type="inferred from homology"/>
<dbReference type="CDD" id="cd08646">
    <property type="entry name" value="FMT_core_Met-tRNA-FMT_N"/>
    <property type="match status" value="1"/>
</dbReference>
<feature type="domain" description="Formyl transferase C-terminal" evidence="6">
    <location>
        <begin position="205"/>
        <end position="301"/>
    </location>
</feature>
<evidence type="ECO:0000313" key="7">
    <source>
        <dbReference type="EMBL" id="KUG03784.1"/>
    </source>
</evidence>
<dbReference type="Pfam" id="PF00551">
    <property type="entry name" value="Formyl_trans_N"/>
    <property type="match status" value="1"/>
</dbReference>
<comment type="similarity">
    <text evidence="1">Belongs to the Fmt family.</text>
</comment>
<dbReference type="GO" id="GO:0004479">
    <property type="term" value="F:methionyl-tRNA formyltransferase activity"/>
    <property type="evidence" value="ECO:0007669"/>
    <property type="project" value="UniProtKB-EC"/>
</dbReference>
<keyword evidence="3 7" id="KW-0808">Transferase</keyword>
<accession>A0A0W8E561</accession>
<evidence type="ECO:0000256" key="1">
    <source>
        <dbReference type="ARBA" id="ARBA00010699"/>
    </source>
</evidence>
<feature type="domain" description="Formyl transferase N-terminal" evidence="5">
    <location>
        <begin position="1"/>
        <end position="181"/>
    </location>
</feature>
<dbReference type="PANTHER" id="PTHR11138">
    <property type="entry name" value="METHIONYL-TRNA FORMYLTRANSFERASE"/>
    <property type="match status" value="1"/>
</dbReference>
<dbReference type="FunFam" id="3.40.50.12230:FF:000001">
    <property type="entry name" value="Methionyl-tRNA formyltransferase"/>
    <property type="match status" value="1"/>
</dbReference>
<dbReference type="PROSITE" id="PS00373">
    <property type="entry name" value="GART"/>
    <property type="match status" value="1"/>
</dbReference>
<dbReference type="CDD" id="cd08704">
    <property type="entry name" value="Met_tRNA_FMT_C"/>
    <property type="match status" value="1"/>
</dbReference>
<dbReference type="InterPro" id="IPR036477">
    <property type="entry name" value="Formyl_transf_N_sf"/>
</dbReference>
<evidence type="ECO:0000256" key="4">
    <source>
        <dbReference type="ARBA" id="ARBA00022917"/>
    </source>
</evidence>
<evidence type="ECO:0000256" key="2">
    <source>
        <dbReference type="ARBA" id="ARBA00012261"/>
    </source>
</evidence>
<dbReference type="EMBL" id="LNQE01001868">
    <property type="protein sequence ID" value="KUG03784.1"/>
    <property type="molecule type" value="Genomic_DNA"/>
</dbReference>
<dbReference type="InterPro" id="IPR001555">
    <property type="entry name" value="GART_AS"/>
</dbReference>
<evidence type="ECO:0000256" key="3">
    <source>
        <dbReference type="ARBA" id="ARBA00022679"/>
    </source>
</evidence>
<dbReference type="InterPro" id="IPR011034">
    <property type="entry name" value="Formyl_transferase-like_C_sf"/>
</dbReference>
<dbReference type="Gene3D" id="3.40.50.170">
    <property type="entry name" value="Formyl transferase, N-terminal domain"/>
    <property type="match status" value="1"/>
</dbReference>
<evidence type="ECO:0000259" key="5">
    <source>
        <dbReference type="Pfam" id="PF00551"/>
    </source>
</evidence>
<comment type="caution">
    <text evidence="7">The sequence shown here is derived from an EMBL/GenBank/DDBJ whole genome shotgun (WGS) entry which is preliminary data.</text>
</comment>
<dbReference type="InterPro" id="IPR044135">
    <property type="entry name" value="Met-tRNA-FMT_C"/>
</dbReference>
<dbReference type="SUPFAM" id="SSF53328">
    <property type="entry name" value="Formyltransferase"/>
    <property type="match status" value="1"/>
</dbReference>
<reference evidence="7" key="1">
    <citation type="journal article" date="2015" name="Proc. Natl. Acad. Sci. U.S.A.">
        <title>Networks of energetic and metabolic interactions define dynamics in microbial communities.</title>
        <authorList>
            <person name="Embree M."/>
            <person name="Liu J.K."/>
            <person name="Al-Bassam M.M."/>
            <person name="Zengler K."/>
        </authorList>
    </citation>
    <scope>NUCLEOTIDE SEQUENCE</scope>
</reference>
<organism evidence="7">
    <name type="scientific">hydrocarbon metagenome</name>
    <dbReference type="NCBI Taxonomy" id="938273"/>
    <lineage>
        <taxon>unclassified sequences</taxon>
        <taxon>metagenomes</taxon>
        <taxon>ecological metagenomes</taxon>
    </lineage>
</organism>
<dbReference type="InterPro" id="IPR005793">
    <property type="entry name" value="Formyl_trans_C"/>
</dbReference>
<dbReference type="HAMAP" id="MF_00182">
    <property type="entry name" value="Formyl_trans"/>
    <property type="match status" value="1"/>
</dbReference>
<dbReference type="AlphaFoldDB" id="A0A0W8E561"/>
<dbReference type="PANTHER" id="PTHR11138:SF5">
    <property type="entry name" value="METHIONYL-TRNA FORMYLTRANSFERASE, MITOCHONDRIAL"/>
    <property type="match status" value="1"/>
</dbReference>
<dbReference type="EC" id="2.1.2.9" evidence="2"/>